<protein>
    <submittedName>
        <fullName evidence="1">Uncharacterized protein</fullName>
    </submittedName>
</protein>
<proteinExistence type="predicted"/>
<organism evidence="1 2">
    <name type="scientific">Triticum urartu</name>
    <name type="common">Red wild einkorn</name>
    <name type="synonym">Crithodium urartu</name>
    <dbReference type="NCBI Taxonomy" id="4572"/>
    <lineage>
        <taxon>Eukaryota</taxon>
        <taxon>Viridiplantae</taxon>
        <taxon>Streptophyta</taxon>
        <taxon>Embryophyta</taxon>
        <taxon>Tracheophyta</taxon>
        <taxon>Spermatophyta</taxon>
        <taxon>Magnoliopsida</taxon>
        <taxon>Liliopsida</taxon>
        <taxon>Poales</taxon>
        <taxon>Poaceae</taxon>
        <taxon>BOP clade</taxon>
        <taxon>Pooideae</taxon>
        <taxon>Triticodae</taxon>
        <taxon>Triticeae</taxon>
        <taxon>Triticinae</taxon>
        <taxon>Triticum</taxon>
    </lineage>
</organism>
<accession>A0A8R7QWA7</accession>
<evidence type="ECO:0000313" key="2">
    <source>
        <dbReference type="Proteomes" id="UP000015106"/>
    </source>
</evidence>
<dbReference type="EnsemblPlants" id="TuG1812G0700000650.01.T01">
    <property type="protein sequence ID" value="TuG1812G0700000650.01.T01.cds363193"/>
    <property type="gene ID" value="TuG1812G0700000650.01"/>
</dbReference>
<reference evidence="2" key="1">
    <citation type="journal article" date="2013" name="Nature">
        <title>Draft genome of the wheat A-genome progenitor Triticum urartu.</title>
        <authorList>
            <person name="Ling H.Q."/>
            <person name="Zhao S."/>
            <person name="Liu D."/>
            <person name="Wang J."/>
            <person name="Sun H."/>
            <person name="Zhang C."/>
            <person name="Fan H."/>
            <person name="Li D."/>
            <person name="Dong L."/>
            <person name="Tao Y."/>
            <person name="Gao C."/>
            <person name="Wu H."/>
            <person name="Li Y."/>
            <person name="Cui Y."/>
            <person name="Guo X."/>
            <person name="Zheng S."/>
            <person name="Wang B."/>
            <person name="Yu K."/>
            <person name="Liang Q."/>
            <person name="Yang W."/>
            <person name="Lou X."/>
            <person name="Chen J."/>
            <person name="Feng M."/>
            <person name="Jian J."/>
            <person name="Zhang X."/>
            <person name="Luo G."/>
            <person name="Jiang Y."/>
            <person name="Liu J."/>
            <person name="Wang Z."/>
            <person name="Sha Y."/>
            <person name="Zhang B."/>
            <person name="Wu H."/>
            <person name="Tang D."/>
            <person name="Shen Q."/>
            <person name="Xue P."/>
            <person name="Zou S."/>
            <person name="Wang X."/>
            <person name="Liu X."/>
            <person name="Wang F."/>
            <person name="Yang Y."/>
            <person name="An X."/>
            <person name="Dong Z."/>
            <person name="Zhang K."/>
            <person name="Zhang X."/>
            <person name="Luo M.C."/>
            <person name="Dvorak J."/>
            <person name="Tong Y."/>
            <person name="Wang J."/>
            <person name="Yang H."/>
            <person name="Li Z."/>
            <person name="Wang D."/>
            <person name="Zhang A."/>
            <person name="Wang J."/>
        </authorList>
    </citation>
    <scope>NUCLEOTIDE SEQUENCE</scope>
    <source>
        <strain evidence="2">cv. G1812</strain>
    </source>
</reference>
<reference evidence="1" key="3">
    <citation type="submission" date="2022-06" db="UniProtKB">
        <authorList>
            <consortium name="EnsemblPlants"/>
        </authorList>
    </citation>
    <scope>IDENTIFICATION</scope>
</reference>
<keyword evidence="2" id="KW-1185">Reference proteome</keyword>
<reference evidence="1" key="2">
    <citation type="submission" date="2018-03" db="EMBL/GenBank/DDBJ databases">
        <title>The Triticum urartu genome reveals the dynamic nature of wheat genome evolution.</title>
        <authorList>
            <person name="Ling H."/>
            <person name="Ma B."/>
            <person name="Shi X."/>
            <person name="Liu H."/>
            <person name="Dong L."/>
            <person name="Sun H."/>
            <person name="Cao Y."/>
            <person name="Gao Q."/>
            <person name="Zheng S."/>
            <person name="Li Y."/>
            <person name="Yu Y."/>
            <person name="Du H."/>
            <person name="Qi M."/>
            <person name="Li Y."/>
            <person name="Yu H."/>
            <person name="Cui Y."/>
            <person name="Wang N."/>
            <person name="Chen C."/>
            <person name="Wu H."/>
            <person name="Zhao Y."/>
            <person name="Zhang J."/>
            <person name="Li Y."/>
            <person name="Zhou W."/>
            <person name="Zhang B."/>
            <person name="Hu W."/>
            <person name="Eijk M."/>
            <person name="Tang J."/>
            <person name="Witsenboer H."/>
            <person name="Zhao S."/>
            <person name="Li Z."/>
            <person name="Zhang A."/>
            <person name="Wang D."/>
            <person name="Liang C."/>
        </authorList>
    </citation>
    <scope>NUCLEOTIDE SEQUENCE [LARGE SCALE GENOMIC DNA]</scope>
    <source>
        <strain evidence="1">cv. G1812</strain>
    </source>
</reference>
<dbReference type="AlphaFoldDB" id="A0A8R7QWA7"/>
<sequence>MHADYLGQITWSLNKSCRPISNVT</sequence>
<evidence type="ECO:0000313" key="1">
    <source>
        <dbReference type="EnsemblPlants" id="TuG1812G0700000650.01.T01.cds363193"/>
    </source>
</evidence>
<dbReference type="Proteomes" id="UP000015106">
    <property type="component" value="Chromosome 7"/>
</dbReference>
<name>A0A8R7QWA7_TRIUA</name>
<dbReference type="Gramene" id="TuG1812G0700000650.01.T01">
    <property type="protein sequence ID" value="TuG1812G0700000650.01.T01.cds363193"/>
    <property type="gene ID" value="TuG1812G0700000650.01"/>
</dbReference>